<keyword evidence="2" id="KW-0969">Cilium</keyword>
<dbReference type="InterPro" id="IPR001492">
    <property type="entry name" value="Flagellin"/>
</dbReference>
<protein>
    <submittedName>
        <fullName evidence="2">Flagellar hook-associated protein 3</fullName>
    </submittedName>
</protein>
<dbReference type="GO" id="GO:0009424">
    <property type="term" value="C:bacterial-type flagellum hook"/>
    <property type="evidence" value="ECO:0007669"/>
    <property type="project" value="InterPro"/>
</dbReference>
<dbReference type="PANTHER" id="PTHR42792">
    <property type="entry name" value="FLAGELLIN"/>
    <property type="match status" value="1"/>
</dbReference>
<dbReference type="PANTHER" id="PTHR42792:SF1">
    <property type="entry name" value="FLAGELLAR HOOK-ASSOCIATED PROTEIN 3"/>
    <property type="match status" value="1"/>
</dbReference>
<keyword evidence="2" id="KW-0966">Cell projection</keyword>
<keyword evidence="3" id="KW-1185">Reference proteome</keyword>
<dbReference type="Gene3D" id="1.20.1330.10">
    <property type="entry name" value="f41 fragment of flagellin, N-terminal domain"/>
    <property type="match status" value="2"/>
</dbReference>
<dbReference type="EMBL" id="MBEW02000018">
    <property type="protein sequence ID" value="RDY20874.1"/>
    <property type="molecule type" value="Genomic_DNA"/>
</dbReference>
<feature type="domain" description="Flagellin N-terminal" evidence="1">
    <location>
        <begin position="8"/>
        <end position="140"/>
    </location>
</feature>
<dbReference type="RefSeq" id="WP_068913859.1">
    <property type="nucleotide sequence ID" value="NZ_MBEW02000018.1"/>
</dbReference>
<dbReference type="InterPro" id="IPR001029">
    <property type="entry name" value="Flagellin_N"/>
</dbReference>
<dbReference type="Proteomes" id="UP000093352">
    <property type="component" value="Unassembled WGS sequence"/>
</dbReference>
<evidence type="ECO:0000313" key="2">
    <source>
        <dbReference type="EMBL" id="RDY20874.1"/>
    </source>
</evidence>
<proteinExistence type="predicted"/>
<comment type="caution">
    <text evidence="2">The sequence shown here is derived from an EMBL/GenBank/DDBJ whole genome shotgun (WGS) entry which is preliminary data.</text>
</comment>
<organism evidence="2 3">
    <name type="scientific">Criibacterium bergeronii</name>
    <dbReference type="NCBI Taxonomy" id="1871336"/>
    <lineage>
        <taxon>Bacteria</taxon>
        <taxon>Bacillati</taxon>
        <taxon>Bacillota</taxon>
        <taxon>Clostridia</taxon>
        <taxon>Peptostreptococcales</taxon>
        <taxon>Filifactoraceae</taxon>
        <taxon>Criibacterium</taxon>
    </lineage>
</organism>
<reference evidence="2 3" key="1">
    <citation type="journal article" date="2016" name="Genome Announc.">
        <title>Draft Genome Sequence of Criibacterium bergeronii gen. nov., sp. nov., Strain CCRI-22567T, Isolated from a Vaginal Sample from a Woman with Bacterial Vaginosis.</title>
        <authorList>
            <person name="Maheux A.F."/>
            <person name="Berube E."/>
            <person name="Boudreau D.K."/>
            <person name="Raymond F."/>
            <person name="Corbeil J."/>
            <person name="Roy P.H."/>
            <person name="Boissinot M."/>
            <person name="Omar R.F."/>
        </authorList>
    </citation>
    <scope>NUCLEOTIDE SEQUENCE [LARGE SCALE GENOMIC DNA]</scope>
    <source>
        <strain evidence="2 3">CCRI-22567</strain>
    </source>
</reference>
<dbReference type="GO" id="GO:0005198">
    <property type="term" value="F:structural molecule activity"/>
    <property type="evidence" value="ECO:0007669"/>
    <property type="project" value="InterPro"/>
</dbReference>
<keyword evidence="2" id="KW-0282">Flagellum</keyword>
<accession>A0A371IK87</accession>
<evidence type="ECO:0000259" key="1">
    <source>
        <dbReference type="Pfam" id="PF00669"/>
    </source>
</evidence>
<evidence type="ECO:0000313" key="3">
    <source>
        <dbReference type="Proteomes" id="UP000093352"/>
    </source>
</evidence>
<dbReference type="AlphaFoldDB" id="A0A371IK87"/>
<dbReference type="STRING" id="1871336.BBG48_04390"/>
<dbReference type="NCBIfam" id="TIGR02550">
    <property type="entry name" value="flagell_flgL"/>
    <property type="match status" value="1"/>
</dbReference>
<dbReference type="InterPro" id="IPR013384">
    <property type="entry name" value="Flagell_FlgL"/>
</dbReference>
<gene>
    <name evidence="2" type="primary">flgL</name>
    <name evidence="2" type="ORF">BBG48_007765</name>
</gene>
<dbReference type="SUPFAM" id="SSF64518">
    <property type="entry name" value="Phase 1 flagellin"/>
    <property type="match status" value="1"/>
</dbReference>
<sequence length="512" mass="57873">MLRITNQMTSARTLLDQFNHLNKMDKIYNDMSSRYKLHRPSDDPIAVARALRLMSEVSVNEMYRQDVLDADSWTSKSDESMRSLNDMMKRIKELTISGASDGKTVEDRKQIQKEIEELKNSCITVANDDFMGRFQFSGYDTTKKFVNKDGRYNTDLYLAGLNYEKINYNIGVGQKTGINLSGVDIFGNEYFHTSTTAKTDIPFDKDKDKSVHLNIDLSIDLQEYDLMNTKYDGTNTFAQTTVDGYKIKGTQTNGIGLDTKINDKDKAVSTKVSNDLKNAKDKVDAAYESLTKLTATGPNATPIKTKLPTVNVKLEGDFKAKDLTDIINKLNENLRKQIPDVQIGQFVNDEGKIGFVSDKNYGAKITVNKAEVTDPITKNVIPSDGSWLPTTNGEMKEPEREHMGFFEMMDRISKFLGEGNTQGLSRMQKMVEAHENNFLACQGKAGARMNMYSIMDSRAQRINLNYRDVLSRVRDTDYNEASMQLSQAYYVYKAALSVSAKILQPSLLDFIR</sequence>
<dbReference type="Pfam" id="PF00669">
    <property type="entry name" value="Flagellin_N"/>
    <property type="match status" value="1"/>
</dbReference>
<dbReference type="GO" id="GO:0071973">
    <property type="term" value="P:bacterial-type flagellum-dependent cell motility"/>
    <property type="evidence" value="ECO:0007669"/>
    <property type="project" value="InterPro"/>
</dbReference>
<name>A0A371IK87_9FIRM</name>